<accession>A0AAD5WPB1</accession>
<name>A0AAD5WPB1_9PEZI</name>
<organism evidence="2 3">
    <name type="scientific">Zalerion maritima</name>
    <dbReference type="NCBI Taxonomy" id="339359"/>
    <lineage>
        <taxon>Eukaryota</taxon>
        <taxon>Fungi</taxon>
        <taxon>Dikarya</taxon>
        <taxon>Ascomycota</taxon>
        <taxon>Pezizomycotina</taxon>
        <taxon>Sordariomycetes</taxon>
        <taxon>Lulworthiomycetidae</taxon>
        <taxon>Lulworthiales</taxon>
        <taxon>Lulworthiaceae</taxon>
        <taxon>Zalerion</taxon>
    </lineage>
</organism>
<dbReference type="PANTHER" id="PTHR24148:SF73">
    <property type="entry name" value="HET DOMAIN PROTEIN (AFU_ORTHOLOGUE AFUA_8G01020)"/>
    <property type="match status" value="1"/>
</dbReference>
<comment type="caution">
    <text evidence="2">The sequence shown here is derived from an EMBL/GenBank/DDBJ whole genome shotgun (WGS) entry which is preliminary data.</text>
</comment>
<evidence type="ECO:0000259" key="1">
    <source>
        <dbReference type="Pfam" id="PF06985"/>
    </source>
</evidence>
<keyword evidence="3" id="KW-1185">Reference proteome</keyword>
<dbReference type="InterPro" id="IPR052895">
    <property type="entry name" value="HetReg/Transcr_Mod"/>
</dbReference>
<dbReference type="AlphaFoldDB" id="A0AAD5WPB1"/>
<dbReference type="Pfam" id="PF26639">
    <property type="entry name" value="Het-6_barrel"/>
    <property type="match status" value="1"/>
</dbReference>
<sequence>MADPAHDRDTYSHIPLQGPRHIRTIALAPAQDVQDPIRCLLVQANLDDDPPYQALSYTWGVEPRSRPVDCDGKILLVTPNCEAAMRDLRGKHGDVRILWIDAICIDQSPDAVEERNSQVAMMGQVYMKASQVAIWIGELDDAASLALNTLTLLRLTVDFRSLEETVGAINKLTPKEVEVLAAFFGRPWFSRMWTVQECTLPLLAGMHKVDVAVYCGTKRLRFLKIMDIANALTLRDDTAPWAQRGAGLQLTLTQRFVERVRQGGFRAHIMAGYQSARNWDEDEGKPWLYEILKLSRLKDSLEPRDKIFALYGVFKELGADPEPPDYRRSVEDVYTEAMEMVLRYDASLYALHLVPSLERREGLPSWVPDWGDTKAWSIDNWKGHELPVRPSRASGTSVAEWKIDREGKRLVLSGLVVDTVLAVGPTLQPRNEKIQSDNTKAADIWEIYASCLVVRQWINMFPDREAKYLSPGEEETIDTVFRKTFQDDREDRNMENNHHPPDVKWKQWSEVMNILENQLNESSFLNAQQQPKEDEAVRYHGELEGTLLEEISRDANIQAALLVSTALFSGEMRFGAGVFHLDVWETCQNRTFFATENGYMGTAPGGLPMDMKVGDKLVLVAGIDKPLILRQTQAAAEGLYRLITPASYVHGMMKGLLWPENDAGLDKIVLV</sequence>
<reference evidence="2" key="1">
    <citation type="submission" date="2022-07" db="EMBL/GenBank/DDBJ databases">
        <title>Draft genome sequence of Zalerion maritima ATCC 34329, a (micro)plastics degrading marine fungus.</title>
        <authorList>
            <person name="Paco A."/>
            <person name="Goncalves M.F.M."/>
            <person name="Rocha-Santos T.A.P."/>
            <person name="Alves A."/>
        </authorList>
    </citation>
    <scope>NUCLEOTIDE SEQUENCE</scope>
    <source>
        <strain evidence="2">ATCC 34329</strain>
    </source>
</reference>
<dbReference type="PANTHER" id="PTHR24148">
    <property type="entry name" value="ANKYRIN REPEAT DOMAIN-CONTAINING PROTEIN 39 HOMOLOG-RELATED"/>
    <property type="match status" value="1"/>
</dbReference>
<dbReference type="EMBL" id="JAKWBI020000322">
    <property type="protein sequence ID" value="KAJ2896615.1"/>
    <property type="molecule type" value="Genomic_DNA"/>
</dbReference>
<dbReference type="Pfam" id="PF06985">
    <property type="entry name" value="HET"/>
    <property type="match status" value="1"/>
</dbReference>
<proteinExistence type="predicted"/>
<gene>
    <name evidence="2" type="ORF">MKZ38_005405</name>
</gene>
<protein>
    <recommendedName>
        <fullName evidence="1">Heterokaryon incompatibility domain-containing protein</fullName>
    </recommendedName>
</protein>
<evidence type="ECO:0000313" key="3">
    <source>
        <dbReference type="Proteomes" id="UP001201980"/>
    </source>
</evidence>
<feature type="domain" description="Heterokaryon incompatibility" evidence="1">
    <location>
        <begin position="52"/>
        <end position="197"/>
    </location>
</feature>
<dbReference type="Proteomes" id="UP001201980">
    <property type="component" value="Unassembled WGS sequence"/>
</dbReference>
<dbReference type="InterPro" id="IPR010730">
    <property type="entry name" value="HET"/>
</dbReference>
<evidence type="ECO:0000313" key="2">
    <source>
        <dbReference type="EMBL" id="KAJ2896615.1"/>
    </source>
</evidence>